<name>A0A2G9R6Z7_AQUCT</name>
<organism evidence="3 4">
    <name type="scientific">Aquarana catesbeiana</name>
    <name type="common">American bullfrog</name>
    <name type="synonym">Rana catesbeiana</name>
    <dbReference type="NCBI Taxonomy" id="8400"/>
    <lineage>
        <taxon>Eukaryota</taxon>
        <taxon>Metazoa</taxon>
        <taxon>Chordata</taxon>
        <taxon>Craniata</taxon>
        <taxon>Vertebrata</taxon>
        <taxon>Euteleostomi</taxon>
        <taxon>Amphibia</taxon>
        <taxon>Batrachia</taxon>
        <taxon>Anura</taxon>
        <taxon>Neobatrachia</taxon>
        <taxon>Ranoidea</taxon>
        <taxon>Ranidae</taxon>
        <taxon>Aquarana</taxon>
    </lineage>
</organism>
<dbReference type="AlphaFoldDB" id="A0A2G9R6Z7"/>
<evidence type="ECO:0000256" key="2">
    <source>
        <dbReference type="ARBA" id="ARBA00022806"/>
    </source>
</evidence>
<keyword evidence="2" id="KW-0067">ATP-binding</keyword>
<dbReference type="InterPro" id="IPR052431">
    <property type="entry name" value="SKI2_subfamily_helicases"/>
</dbReference>
<dbReference type="GO" id="GO:0005737">
    <property type="term" value="C:cytoplasm"/>
    <property type="evidence" value="ECO:0007669"/>
    <property type="project" value="TreeGrafter"/>
</dbReference>
<dbReference type="EMBL" id="KV969066">
    <property type="protein sequence ID" value="PIO23640.1"/>
    <property type="molecule type" value="Genomic_DNA"/>
</dbReference>
<keyword evidence="4" id="KW-1185">Reference proteome</keyword>
<keyword evidence="1" id="KW-0378">Hydrolase</keyword>
<protein>
    <submittedName>
        <fullName evidence="3">Uncharacterized protein</fullName>
    </submittedName>
</protein>
<dbReference type="Proteomes" id="UP000228934">
    <property type="component" value="Unassembled WGS sequence"/>
</dbReference>
<proteinExistence type="predicted"/>
<keyword evidence="2" id="KW-0547">Nucleotide-binding</keyword>
<evidence type="ECO:0000313" key="4">
    <source>
        <dbReference type="Proteomes" id="UP000228934"/>
    </source>
</evidence>
<evidence type="ECO:0000256" key="1">
    <source>
        <dbReference type="ARBA" id="ARBA00022801"/>
    </source>
</evidence>
<dbReference type="OrthoDB" id="64767at2759"/>
<dbReference type="GO" id="GO:0004386">
    <property type="term" value="F:helicase activity"/>
    <property type="evidence" value="ECO:0007669"/>
    <property type="project" value="UniProtKB-KW"/>
</dbReference>
<dbReference type="PANTHER" id="PTHR44533:SF4">
    <property type="entry name" value="DEAD_H RNA HELICASE, PUTATIVE-RELATED"/>
    <property type="match status" value="1"/>
</dbReference>
<reference evidence="4" key="1">
    <citation type="journal article" date="2017" name="Nat. Commun.">
        <title>The North American bullfrog draft genome provides insight into hormonal regulation of long noncoding RNA.</title>
        <authorList>
            <person name="Hammond S.A."/>
            <person name="Warren R.L."/>
            <person name="Vandervalk B.P."/>
            <person name="Kucuk E."/>
            <person name="Khan H."/>
            <person name="Gibb E.A."/>
            <person name="Pandoh P."/>
            <person name="Kirk H."/>
            <person name="Zhao Y."/>
            <person name="Jones M."/>
            <person name="Mungall A.J."/>
            <person name="Coope R."/>
            <person name="Pleasance S."/>
            <person name="Moore R.A."/>
            <person name="Holt R.A."/>
            <person name="Round J.M."/>
            <person name="Ohora S."/>
            <person name="Walle B.V."/>
            <person name="Veldhoen N."/>
            <person name="Helbing C.C."/>
            <person name="Birol I."/>
        </authorList>
    </citation>
    <scope>NUCLEOTIDE SEQUENCE [LARGE SCALE GENOMIC DNA]</scope>
</reference>
<gene>
    <name evidence="3" type="ORF">AB205_0163730</name>
</gene>
<keyword evidence="2" id="KW-0347">Helicase</keyword>
<sequence>MFGNMDEDSKGYLDKECDPLELTGLVFLEKLPDDFAAVVEEHNRKVALIFGQCILTASKLADTEKEYQLPLSEINLSGKECMNSGLVHHLMSRSEGKSGISPFACLSGNTDHDLMTMKNINSVSRKTWGYIVHSQYTFWFYVDLIGNSMRPYGQLDVNGLLSVYIQLPQSLFRSEKKTKRTLRT</sequence>
<accession>A0A2G9R6Z7</accession>
<dbReference type="PANTHER" id="PTHR44533">
    <property type="entry name" value="DEAD/H RNA HELICASE, PUTATIVE-RELATED"/>
    <property type="match status" value="1"/>
</dbReference>
<evidence type="ECO:0000313" key="3">
    <source>
        <dbReference type="EMBL" id="PIO23640.1"/>
    </source>
</evidence>
<dbReference type="GO" id="GO:0016787">
    <property type="term" value="F:hydrolase activity"/>
    <property type="evidence" value="ECO:0007669"/>
    <property type="project" value="UniProtKB-KW"/>
</dbReference>